<reference evidence="1" key="1">
    <citation type="submission" date="2021-02" db="EMBL/GenBank/DDBJ databases">
        <authorList>
            <person name="Nowell W R."/>
        </authorList>
    </citation>
    <scope>NUCLEOTIDE SEQUENCE</scope>
</reference>
<name>A0A8S3DS84_9BILA</name>
<organism evidence="1 2">
    <name type="scientific">Rotaria magnacalcarata</name>
    <dbReference type="NCBI Taxonomy" id="392030"/>
    <lineage>
        <taxon>Eukaryota</taxon>
        <taxon>Metazoa</taxon>
        <taxon>Spiralia</taxon>
        <taxon>Gnathifera</taxon>
        <taxon>Rotifera</taxon>
        <taxon>Eurotatoria</taxon>
        <taxon>Bdelloidea</taxon>
        <taxon>Philodinida</taxon>
        <taxon>Philodinidae</taxon>
        <taxon>Rotaria</taxon>
    </lineage>
</organism>
<gene>
    <name evidence="1" type="ORF">SMN809_LOCUS56505</name>
</gene>
<protein>
    <submittedName>
        <fullName evidence="1">Uncharacterized protein</fullName>
    </submittedName>
</protein>
<evidence type="ECO:0000313" key="2">
    <source>
        <dbReference type="Proteomes" id="UP000676336"/>
    </source>
</evidence>
<dbReference type="EMBL" id="CAJOBI010202309">
    <property type="protein sequence ID" value="CAF4995245.1"/>
    <property type="molecule type" value="Genomic_DNA"/>
</dbReference>
<evidence type="ECO:0000313" key="1">
    <source>
        <dbReference type="EMBL" id="CAF4995245.1"/>
    </source>
</evidence>
<feature type="non-terminal residue" evidence="1">
    <location>
        <position position="1"/>
    </location>
</feature>
<proteinExistence type="predicted"/>
<comment type="caution">
    <text evidence="1">The sequence shown here is derived from an EMBL/GenBank/DDBJ whole genome shotgun (WGS) entry which is preliminary data.</text>
</comment>
<accession>A0A8S3DS84</accession>
<sequence length="59" mass="7078">RRSFDTIKQRTIRICSLGKTLIDDFSIAAEFKCHNYHDLWHGLRHHDYAQVKRHIDKSV</sequence>
<dbReference type="Proteomes" id="UP000676336">
    <property type="component" value="Unassembled WGS sequence"/>
</dbReference>
<dbReference type="AlphaFoldDB" id="A0A8S3DS84"/>
<feature type="non-terminal residue" evidence="1">
    <location>
        <position position="59"/>
    </location>
</feature>